<gene>
    <name evidence="2" type="ORF">M413DRAFT_444332</name>
</gene>
<reference evidence="3" key="2">
    <citation type="submission" date="2015-01" db="EMBL/GenBank/DDBJ databases">
        <title>Evolutionary Origins and Diversification of the Mycorrhizal Mutualists.</title>
        <authorList>
            <consortium name="DOE Joint Genome Institute"/>
            <consortium name="Mycorrhizal Genomics Consortium"/>
            <person name="Kohler A."/>
            <person name="Kuo A."/>
            <person name="Nagy L.G."/>
            <person name="Floudas D."/>
            <person name="Copeland A."/>
            <person name="Barry K.W."/>
            <person name="Cichocki N."/>
            <person name="Veneault-Fourrey C."/>
            <person name="LaButti K."/>
            <person name="Lindquist E.A."/>
            <person name="Lipzen A."/>
            <person name="Lundell T."/>
            <person name="Morin E."/>
            <person name="Murat C."/>
            <person name="Riley R."/>
            <person name="Ohm R."/>
            <person name="Sun H."/>
            <person name="Tunlid A."/>
            <person name="Henrissat B."/>
            <person name="Grigoriev I.V."/>
            <person name="Hibbett D.S."/>
            <person name="Martin F."/>
        </authorList>
    </citation>
    <scope>NUCLEOTIDE SEQUENCE [LARGE SCALE GENOMIC DNA]</scope>
    <source>
        <strain evidence="3">h7</strain>
    </source>
</reference>
<feature type="region of interest" description="Disordered" evidence="1">
    <location>
        <begin position="1"/>
        <end position="32"/>
    </location>
</feature>
<keyword evidence="3" id="KW-1185">Reference proteome</keyword>
<dbReference type="EMBL" id="KN831777">
    <property type="protein sequence ID" value="KIM42645.1"/>
    <property type="molecule type" value="Genomic_DNA"/>
</dbReference>
<name>A0A0C3C1B5_HEBCY</name>
<sequence length="386" mass="42518">MDQSSNKPMSLSTTPPQRNSNSTAQPSVLRSRRIVQVPMLRSSVRGEQPQAMSLEQHMRNLQPFTTSQKLNPAHLAIANNLTEQHTVAESVDAAFNVYGERLHADLRDFRSLCSTLVLKEQNEKEQWHTLCLKVMRERDMARQRVLELQSAVQRSSSPPDTNRPSKRLHDSEEKDVEPESPSRSNSCESRPICSLRASPVHSPPGSPYQSSRPASVPPSAPPESPASATSSSASAPPSSASSATTPSEPPFGPPIKRRKSCEAPAPAPARKRKPAARPMAITDSRATIPAMNPAEGGSLPFEFAHVDLMYLPVEGNNFVCRPCLFQSKKSQPPTEPTSFPVTSTWNEMRDHVILSHPAACVEVARLHPAQIFELRRRLSNPNLLIF</sequence>
<reference evidence="2 3" key="1">
    <citation type="submission" date="2014-04" db="EMBL/GenBank/DDBJ databases">
        <authorList>
            <consortium name="DOE Joint Genome Institute"/>
            <person name="Kuo A."/>
            <person name="Gay G."/>
            <person name="Dore J."/>
            <person name="Kohler A."/>
            <person name="Nagy L.G."/>
            <person name="Floudas D."/>
            <person name="Copeland A."/>
            <person name="Barry K.W."/>
            <person name="Cichocki N."/>
            <person name="Veneault-Fourrey C."/>
            <person name="LaButti K."/>
            <person name="Lindquist E.A."/>
            <person name="Lipzen A."/>
            <person name="Lundell T."/>
            <person name="Morin E."/>
            <person name="Murat C."/>
            <person name="Sun H."/>
            <person name="Tunlid A."/>
            <person name="Henrissat B."/>
            <person name="Grigoriev I.V."/>
            <person name="Hibbett D.S."/>
            <person name="Martin F."/>
            <person name="Nordberg H.P."/>
            <person name="Cantor M.N."/>
            <person name="Hua S.X."/>
        </authorList>
    </citation>
    <scope>NUCLEOTIDE SEQUENCE [LARGE SCALE GENOMIC DNA]</scope>
    <source>
        <strain evidence="3">h7</strain>
    </source>
</reference>
<organism evidence="2 3">
    <name type="scientific">Hebeloma cylindrosporum</name>
    <dbReference type="NCBI Taxonomy" id="76867"/>
    <lineage>
        <taxon>Eukaryota</taxon>
        <taxon>Fungi</taxon>
        <taxon>Dikarya</taxon>
        <taxon>Basidiomycota</taxon>
        <taxon>Agaricomycotina</taxon>
        <taxon>Agaricomycetes</taxon>
        <taxon>Agaricomycetidae</taxon>
        <taxon>Agaricales</taxon>
        <taxon>Agaricineae</taxon>
        <taxon>Hymenogastraceae</taxon>
        <taxon>Hebeloma</taxon>
    </lineage>
</organism>
<feature type="compositionally biased region" description="Polar residues" evidence="1">
    <location>
        <begin position="150"/>
        <end position="162"/>
    </location>
</feature>
<dbReference type="Proteomes" id="UP000053424">
    <property type="component" value="Unassembled WGS sequence"/>
</dbReference>
<proteinExistence type="predicted"/>
<evidence type="ECO:0000256" key="1">
    <source>
        <dbReference type="SAM" id="MobiDB-lite"/>
    </source>
</evidence>
<feature type="compositionally biased region" description="Pro residues" evidence="1">
    <location>
        <begin position="215"/>
        <end position="224"/>
    </location>
</feature>
<accession>A0A0C3C1B5</accession>
<dbReference type="OrthoDB" id="3066809at2759"/>
<feature type="compositionally biased region" description="Polar residues" evidence="1">
    <location>
        <begin position="1"/>
        <end position="28"/>
    </location>
</feature>
<evidence type="ECO:0000313" key="2">
    <source>
        <dbReference type="EMBL" id="KIM42645.1"/>
    </source>
</evidence>
<evidence type="ECO:0000313" key="3">
    <source>
        <dbReference type="Proteomes" id="UP000053424"/>
    </source>
</evidence>
<feature type="region of interest" description="Disordered" evidence="1">
    <location>
        <begin position="148"/>
        <end position="278"/>
    </location>
</feature>
<feature type="compositionally biased region" description="Low complexity" evidence="1">
    <location>
        <begin position="225"/>
        <end position="246"/>
    </location>
</feature>
<dbReference type="HOGENOM" id="CLU_715827_0_0_1"/>
<protein>
    <submittedName>
        <fullName evidence="2">Uncharacterized protein</fullName>
    </submittedName>
</protein>
<dbReference type="AlphaFoldDB" id="A0A0C3C1B5"/>